<reference evidence="1" key="1">
    <citation type="submission" date="2023-07" db="EMBL/GenBank/DDBJ databases">
        <title>A chromosome-level genome assembly of Lolium multiflorum.</title>
        <authorList>
            <person name="Chen Y."/>
            <person name="Copetti D."/>
            <person name="Kolliker R."/>
            <person name="Studer B."/>
        </authorList>
    </citation>
    <scope>NUCLEOTIDE SEQUENCE</scope>
    <source>
        <strain evidence="1">02402/16</strain>
        <tissue evidence="1">Leaf</tissue>
    </source>
</reference>
<dbReference type="AlphaFoldDB" id="A0AAD8U2Y3"/>
<sequence length="95" mass="11278">MVTWSNTDSITTAFTTSASNYSDTDIVEYLNFIVDQKEKVECELDVASEKMWKMEESFKHIEESKNKIQDKKMQLELYITDIVDDYKNKVHEKKR</sequence>
<comment type="caution">
    <text evidence="1">The sequence shown here is derived from an EMBL/GenBank/DDBJ whole genome shotgun (WGS) entry which is preliminary data.</text>
</comment>
<organism evidence="1 2">
    <name type="scientific">Lolium multiflorum</name>
    <name type="common">Italian ryegrass</name>
    <name type="synonym">Lolium perenne subsp. multiflorum</name>
    <dbReference type="NCBI Taxonomy" id="4521"/>
    <lineage>
        <taxon>Eukaryota</taxon>
        <taxon>Viridiplantae</taxon>
        <taxon>Streptophyta</taxon>
        <taxon>Embryophyta</taxon>
        <taxon>Tracheophyta</taxon>
        <taxon>Spermatophyta</taxon>
        <taxon>Magnoliopsida</taxon>
        <taxon>Liliopsida</taxon>
        <taxon>Poales</taxon>
        <taxon>Poaceae</taxon>
        <taxon>BOP clade</taxon>
        <taxon>Pooideae</taxon>
        <taxon>Poodae</taxon>
        <taxon>Poeae</taxon>
        <taxon>Poeae Chloroplast Group 2 (Poeae type)</taxon>
        <taxon>Loliodinae</taxon>
        <taxon>Loliinae</taxon>
        <taxon>Lolium</taxon>
    </lineage>
</organism>
<gene>
    <name evidence="1" type="ORF">QYE76_013415</name>
</gene>
<name>A0AAD8U2Y3_LOLMU</name>
<dbReference type="Proteomes" id="UP001231189">
    <property type="component" value="Unassembled WGS sequence"/>
</dbReference>
<keyword evidence="2" id="KW-1185">Reference proteome</keyword>
<evidence type="ECO:0000313" key="2">
    <source>
        <dbReference type="Proteomes" id="UP001231189"/>
    </source>
</evidence>
<accession>A0AAD8U2Y3</accession>
<protein>
    <submittedName>
        <fullName evidence="1">Uncharacterized protein</fullName>
    </submittedName>
</protein>
<proteinExistence type="predicted"/>
<dbReference type="EMBL" id="JAUUTY010000001">
    <property type="protein sequence ID" value="KAK1696718.1"/>
    <property type="molecule type" value="Genomic_DNA"/>
</dbReference>
<evidence type="ECO:0000313" key="1">
    <source>
        <dbReference type="EMBL" id="KAK1696718.1"/>
    </source>
</evidence>